<dbReference type="RefSeq" id="WP_125983692.1">
    <property type="nucleotide sequence ID" value="NZ_NGJS01000005.1"/>
</dbReference>
<name>A0A429ZZD5_9ENTE</name>
<dbReference type="Gene3D" id="3.30.70.100">
    <property type="match status" value="1"/>
</dbReference>
<dbReference type="InterPro" id="IPR006121">
    <property type="entry name" value="HMA_dom"/>
</dbReference>
<keyword evidence="3" id="KW-1185">Reference proteome</keyword>
<evidence type="ECO:0000313" key="2">
    <source>
        <dbReference type="EMBL" id="RST99375.1"/>
    </source>
</evidence>
<dbReference type="CDD" id="cd00371">
    <property type="entry name" value="HMA"/>
    <property type="match status" value="1"/>
</dbReference>
<dbReference type="InterPro" id="IPR036163">
    <property type="entry name" value="HMA_dom_sf"/>
</dbReference>
<evidence type="ECO:0000313" key="3">
    <source>
        <dbReference type="Proteomes" id="UP000287857"/>
    </source>
</evidence>
<dbReference type="SUPFAM" id="SSF55008">
    <property type="entry name" value="HMA, heavy metal-associated domain"/>
    <property type="match status" value="1"/>
</dbReference>
<evidence type="ECO:0000259" key="1">
    <source>
        <dbReference type="PROSITE" id="PS50846"/>
    </source>
</evidence>
<comment type="caution">
    <text evidence="2">The sequence shown here is derived from an EMBL/GenBank/DDBJ whole genome shotgun (WGS) entry which is preliminary data.</text>
</comment>
<dbReference type="Proteomes" id="UP000287857">
    <property type="component" value="Unassembled WGS sequence"/>
</dbReference>
<accession>A0A429ZZD5</accession>
<proteinExistence type="predicted"/>
<dbReference type="AlphaFoldDB" id="A0A429ZZD5"/>
<protein>
    <submittedName>
        <fullName evidence="2">Metal-binding protein</fullName>
    </submittedName>
</protein>
<sequence>MKQATIQLETLACPTCMKKIEGGVKALKGIDKENTKVMFNASRVKTKYDETVISIDDITNSIQDLGYEVLKTKVK</sequence>
<dbReference type="GO" id="GO:0046872">
    <property type="term" value="F:metal ion binding"/>
    <property type="evidence" value="ECO:0007669"/>
    <property type="project" value="InterPro"/>
</dbReference>
<dbReference type="Pfam" id="PF00403">
    <property type="entry name" value="HMA"/>
    <property type="match status" value="1"/>
</dbReference>
<dbReference type="PROSITE" id="PS50846">
    <property type="entry name" value="HMA_2"/>
    <property type="match status" value="1"/>
</dbReference>
<gene>
    <name evidence="2" type="ORF">CBF37_05235</name>
</gene>
<dbReference type="EMBL" id="NGJS01000005">
    <property type="protein sequence ID" value="RST99375.1"/>
    <property type="molecule type" value="Genomic_DNA"/>
</dbReference>
<organism evidence="2 3">
    <name type="scientific">Vagococcus vulneris</name>
    <dbReference type="NCBI Taxonomy" id="1977869"/>
    <lineage>
        <taxon>Bacteria</taxon>
        <taxon>Bacillati</taxon>
        <taxon>Bacillota</taxon>
        <taxon>Bacilli</taxon>
        <taxon>Lactobacillales</taxon>
        <taxon>Enterococcaceae</taxon>
        <taxon>Vagococcus</taxon>
    </lineage>
</organism>
<feature type="domain" description="HMA" evidence="1">
    <location>
        <begin position="2"/>
        <end position="70"/>
    </location>
</feature>
<dbReference type="OrthoDB" id="2721717at2"/>
<reference evidence="2 3" key="1">
    <citation type="submission" date="2017-05" db="EMBL/GenBank/DDBJ databases">
        <title>Vagococcus spp. assemblies.</title>
        <authorList>
            <person name="Gulvik C.A."/>
        </authorList>
    </citation>
    <scope>NUCLEOTIDE SEQUENCE [LARGE SCALE GENOMIC DNA]</scope>
    <source>
        <strain evidence="2 3">SS1995</strain>
    </source>
</reference>